<reference evidence="1 2" key="1">
    <citation type="journal article" date="2021" name="Int. J. Syst. Evol. Microbiol.">
        <title>Steroidobacter gossypii sp. nov., isolated from soil of cotton cropping field.</title>
        <authorList>
            <person name="Huang R."/>
            <person name="Yang S."/>
            <person name="Zhen C."/>
            <person name="Liu W."/>
        </authorList>
    </citation>
    <scope>NUCLEOTIDE SEQUENCE [LARGE SCALE GENOMIC DNA]</scope>
    <source>
        <strain evidence="1 2">S1-65</strain>
    </source>
</reference>
<evidence type="ECO:0000313" key="2">
    <source>
        <dbReference type="Proteomes" id="UP000661077"/>
    </source>
</evidence>
<proteinExistence type="predicted"/>
<organism evidence="1 2">
    <name type="scientific">Steroidobacter gossypii</name>
    <dbReference type="NCBI Taxonomy" id="2805490"/>
    <lineage>
        <taxon>Bacteria</taxon>
        <taxon>Pseudomonadati</taxon>
        <taxon>Pseudomonadota</taxon>
        <taxon>Gammaproteobacteria</taxon>
        <taxon>Steroidobacterales</taxon>
        <taxon>Steroidobacteraceae</taxon>
        <taxon>Steroidobacter</taxon>
    </lineage>
</organism>
<protein>
    <recommendedName>
        <fullName evidence="3">Lipoprotein</fullName>
    </recommendedName>
</protein>
<sequence length="93" mass="9660">MNIVNVTALAIATLLIGGCADTPLADADFGESVRQMVQAQTLDPAAASNPPALAPAITDGARLEKALEIYRQDVAKGIAEVKQPVVFEIGSKQ</sequence>
<evidence type="ECO:0000313" key="1">
    <source>
        <dbReference type="EMBL" id="MBM0106079.1"/>
    </source>
</evidence>
<gene>
    <name evidence="1" type="ORF">JM946_15200</name>
</gene>
<dbReference type="Proteomes" id="UP000661077">
    <property type="component" value="Unassembled WGS sequence"/>
</dbReference>
<dbReference type="EMBL" id="JAEVLS010000003">
    <property type="protein sequence ID" value="MBM0106079.1"/>
    <property type="molecule type" value="Genomic_DNA"/>
</dbReference>
<comment type="caution">
    <text evidence="1">The sequence shown here is derived from an EMBL/GenBank/DDBJ whole genome shotgun (WGS) entry which is preliminary data.</text>
</comment>
<dbReference type="RefSeq" id="WP_203168148.1">
    <property type="nucleotide sequence ID" value="NZ_JAEVLS010000003.1"/>
</dbReference>
<evidence type="ECO:0008006" key="3">
    <source>
        <dbReference type="Google" id="ProtNLM"/>
    </source>
</evidence>
<name>A0ABS1WYM2_9GAMM</name>
<keyword evidence="2" id="KW-1185">Reference proteome</keyword>
<accession>A0ABS1WYM2</accession>